<evidence type="ECO:0000313" key="1">
    <source>
        <dbReference type="EMBL" id="USS89508.1"/>
    </source>
</evidence>
<organism evidence="1 2">
    <name type="scientific">Fructilactobacillus cliffordii</name>
    <dbReference type="NCBI Taxonomy" id="2940299"/>
    <lineage>
        <taxon>Bacteria</taxon>
        <taxon>Bacillati</taxon>
        <taxon>Bacillota</taxon>
        <taxon>Bacilli</taxon>
        <taxon>Lactobacillales</taxon>
        <taxon>Lactobacillaceae</taxon>
        <taxon>Fructilactobacillus</taxon>
    </lineage>
</organism>
<reference evidence="1" key="1">
    <citation type="submission" date="2022-05" db="EMBL/GenBank/DDBJ databases">
        <authorList>
            <person name="Oliphant S.A."/>
            <person name="Watson-Haigh N.S."/>
            <person name="Sumby K.M."/>
            <person name="Gardner J.M."/>
            <person name="Jiranek V."/>
        </authorList>
    </citation>
    <scope>NUCLEOTIDE SEQUENCE</scope>
    <source>
        <strain evidence="1">KI4_B1</strain>
    </source>
</reference>
<dbReference type="EMBL" id="CP097119">
    <property type="protein sequence ID" value="USS89508.1"/>
    <property type="molecule type" value="Genomic_DNA"/>
</dbReference>
<dbReference type="Proteomes" id="UP001055911">
    <property type="component" value="Chromosome"/>
</dbReference>
<protein>
    <submittedName>
        <fullName evidence="1">Uncharacterized protein</fullName>
    </submittedName>
</protein>
<sequence>MDLNPNRTLFVELNHNVQPVSELQLQDNRLFLLPATAPAKPLTLEQFDARTQALDGQVDLFQSIEQPQRLYGYRLHANQIIFG</sequence>
<dbReference type="AlphaFoldDB" id="A0A9Q8ZUH0"/>
<name>A0A9Q8ZUH0_9LACO</name>
<evidence type="ECO:0000313" key="2">
    <source>
        <dbReference type="Proteomes" id="UP001055911"/>
    </source>
</evidence>
<dbReference type="RefSeq" id="WP_252767058.1">
    <property type="nucleotide sequence ID" value="NZ_CP097119.1"/>
</dbReference>
<proteinExistence type="predicted"/>
<keyword evidence="2" id="KW-1185">Reference proteome</keyword>
<gene>
    <name evidence="1" type="ORF">M3M40_01590</name>
</gene>
<accession>A0A9Q8ZUH0</accession>